<comment type="subcellular location">
    <subcellularLocation>
        <location evidence="1">Cell membrane</location>
        <topology evidence="1">Multi-pass membrane protein</topology>
    </subcellularLocation>
</comment>
<dbReference type="SUPFAM" id="SSF103473">
    <property type="entry name" value="MFS general substrate transporter"/>
    <property type="match status" value="1"/>
</dbReference>
<organism evidence="8 9">
    <name type="scientific">Clostridium chromiireducens</name>
    <dbReference type="NCBI Taxonomy" id="225345"/>
    <lineage>
        <taxon>Bacteria</taxon>
        <taxon>Bacillati</taxon>
        <taxon>Bacillota</taxon>
        <taxon>Clostridia</taxon>
        <taxon>Eubacteriales</taxon>
        <taxon>Clostridiaceae</taxon>
        <taxon>Clostridium</taxon>
    </lineage>
</organism>
<dbReference type="InterPro" id="IPR050327">
    <property type="entry name" value="Proton-linked_MCT"/>
</dbReference>
<dbReference type="PANTHER" id="PTHR11360">
    <property type="entry name" value="MONOCARBOXYLATE TRANSPORTER"/>
    <property type="match status" value="1"/>
</dbReference>
<dbReference type="PROSITE" id="PS50850">
    <property type="entry name" value="MFS"/>
    <property type="match status" value="1"/>
</dbReference>
<proteinExistence type="predicted"/>
<evidence type="ECO:0000256" key="2">
    <source>
        <dbReference type="ARBA" id="ARBA00022448"/>
    </source>
</evidence>
<dbReference type="RefSeq" id="WP_079441666.1">
    <property type="nucleotide sequence ID" value="NZ_MZGT01000073.1"/>
</dbReference>
<keyword evidence="4 6" id="KW-1133">Transmembrane helix</keyword>
<protein>
    <submittedName>
        <fullName evidence="8">Putative MFS-type transporter YhjX</fullName>
    </submittedName>
</protein>
<feature type="transmembrane region" description="Helical" evidence="6">
    <location>
        <begin position="105"/>
        <end position="125"/>
    </location>
</feature>
<feature type="transmembrane region" description="Helical" evidence="6">
    <location>
        <begin position="81"/>
        <end position="99"/>
    </location>
</feature>
<keyword evidence="9" id="KW-1185">Reference proteome</keyword>
<feature type="transmembrane region" description="Helical" evidence="6">
    <location>
        <begin position="352"/>
        <end position="372"/>
    </location>
</feature>
<sequence length="419" mass="44292">MELTKKRWIILIASCFINLCIGSMYAWSVFAAPMASYLSQVTGATLTAGALAIVFTVTNSVGPITMISGGRINDTFGPKKVIFVGGLLFGGGMILSGFANGLGMLVLAYGIITGLGIGMVYGCTISNSIKFFPDKRGFVGGITTACYGFSSVIVPPVANILISNFGVTAAFKIIGATFLIIVCVCSFVIDKCPVGFIPEGWTPPVSQGSKSNQNDKNWREMLASPTFYVMILVLLCGAFTGLMCSSMASPLAQGMIGMPVAAATTVVSILALFNTGGRIIAGYLSDKIGRINTLTIAFIIAIVGLTCLYFSGQGDVTKFYVGIVIVGVSFGAFMGVFPGFTADQFGAKNNSVNFGIMFIGFAVSGYFGPTVMRNVYAADHSYQRAFLIAAVMCVIGFALTFIYRYMHKKAISTNKSANM</sequence>
<feature type="transmembrane region" description="Helical" evidence="6">
    <location>
        <begin position="294"/>
        <end position="313"/>
    </location>
</feature>
<dbReference type="PANTHER" id="PTHR11360:SF317">
    <property type="entry name" value="MAJOR FACILITATOR SUPERFAMILY (MFS) PROFILE DOMAIN-CONTAINING PROTEIN-RELATED"/>
    <property type="match status" value="1"/>
</dbReference>
<keyword evidence="2" id="KW-0813">Transport</keyword>
<dbReference type="CDD" id="cd17353">
    <property type="entry name" value="MFS_OFA_like"/>
    <property type="match status" value="1"/>
</dbReference>
<feature type="transmembrane region" description="Helical" evidence="6">
    <location>
        <begin position="254"/>
        <end position="273"/>
    </location>
</feature>
<feature type="transmembrane region" description="Helical" evidence="6">
    <location>
        <begin position="319"/>
        <end position="340"/>
    </location>
</feature>
<dbReference type="InterPro" id="IPR020846">
    <property type="entry name" value="MFS_dom"/>
</dbReference>
<evidence type="ECO:0000313" key="8">
    <source>
        <dbReference type="EMBL" id="OPJ58258.1"/>
    </source>
</evidence>
<accession>A0A1V4IE29</accession>
<comment type="caution">
    <text evidence="8">The sequence shown here is derived from an EMBL/GenBank/DDBJ whole genome shotgun (WGS) entry which is preliminary data.</text>
</comment>
<dbReference type="InterPro" id="IPR036259">
    <property type="entry name" value="MFS_trans_sf"/>
</dbReference>
<keyword evidence="5 6" id="KW-0472">Membrane</keyword>
<dbReference type="GO" id="GO:0022857">
    <property type="term" value="F:transmembrane transporter activity"/>
    <property type="evidence" value="ECO:0007669"/>
    <property type="project" value="InterPro"/>
</dbReference>
<feature type="transmembrane region" description="Helical" evidence="6">
    <location>
        <begin position="137"/>
        <end position="157"/>
    </location>
</feature>
<feature type="domain" description="Major facilitator superfamily (MFS) profile" evidence="7">
    <location>
        <begin position="11"/>
        <end position="408"/>
    </location>
</feature>
<evidence type="ECO:0000256" key="1">
    <source>
        <dbReference type="ARBA" id="ARBA00004651"/>
    </source>
</evidence>
<feature type="transmembrane region" description="Helical" evidence="6">
    <location>
        <begin position="169"/>
        <end position="189"/>
    </location>
</feature>
<evidence type="ECO:0000259" key="7">
    <source>
        <dbReference type="PROSITE" id="PS50850"/>
    </source>
</evidence>
<reference evidence="8 9" key="1">
    <citation type="submission" date="2017-03" db="EMBL/GenBank/DDBJ databases">
        <title>Genome sequence of Clostridium chromiireducens DSM 23318.</title>
        <authorList>
            <person name="Poehlein A."/>
            <person name="Daniel R."/>
        </authorList>
    </citation>
    <scope>NUCLEOTIDE SEQUENCE [LARGE SCALE GENOMIC DNA]</scope>
    <source>
        <strain evidence="8 9">DSM 23318</strain>
    </source>
</reference>
<feature type="transmembrane region" description="Helical" evidence="6">
    <location>
        <begin position="41"/>
        <end position="61"/>
    </location>
</feature>
<dbReference type="InterPro" id="IPR011701">
    <property type="entry name" value="MFS"/>
</dbReference>
<dbReference type="GO" id="GO:0005886">
    <property type="term" value="C:plasma membrane"/>
    <property type="evidence" value="ECO:0007669"/>
    <property type="project" value="UniProtKB-SubCell"/>
</dbReference>
<keyword evidence="3 6" id="KW-0812">Transmembrane</keyword>
<feature type="transmembrane region" description="Helical" evidence="6">
    <location>
        <begin position="384"/>
        <end position="406"/>
    </location>
</feature>
<evidence type="ECO:0000256" key="6">
    <source>
        <dbReference type="SAM" id="Phobius"/>
    </source>
</evidence>
<evidence type="ECO:0000313" key="9">
    <source>
        <dbReference type="Proteomes" id="UP000191056"/>
    </source>
</evidence>
<evidence type="ECO:0000256" key="4">
    <source>
        <dbReference type="ARBA" id="ARBA00022989"/>
    </source>
</evidence>
<gene>
    <name evidence="8" type="primary">yhjX</name>
    <name evidence="8" type="ORF">CLCHR_40190</name>
</gene>
<evidence type="ECO:0000256" key="5">
    <source>
        <dbReference type="ARBA" id="ARBA00023136"/>
    </source>
</evidence>
<evidence type="ECO:0000256" key="3">
    <source>
        <dbReference type="ARBA" id="ARBA00022692"/>
    </source>
</evidence>
<dbReference type="STRING" id="225345.CLCHR_40190"/>
<feature type="transmembrane region" description="Helical" evidence="6">
    <location>
        <begin position="226"/>
        <end position="248"/>
    </location>
</feature>
<dbReference type="OrthoDB" id="9793415at2"/>
<dbReference type="Proteomes" id="UP000191056">
    <property type="component" value="Unassembled WGS sequence"/>
</dbReference>
<dbReference type="Pfam" id="PF07690">
    <property type="entry name" value="MFS_1"/>
    <property type="match status" value="1"/>
</dbReference>
<dbReference type="Gene3D" id="1.20.1250.20">
    <property type="entry name" value="MFS general substrate transporter like domains"/>
    <property type="match status" value="2"/>
</dbReference>
<dbReference type="AlphaFoldDB" id="A0A1V4IE29"/>
<name>A0A1V4IE29_9CLOT</name>
<dbReference type="EMBL" id="MZGT01000073">
    <property type="protein sequence ID" value="OPJ58258.1"/>
    <property type="molecule type" value="Genomic_DNA"/>
</dbReference>